<name>A0ABD3HT85_9MARC</name>
<sequence length="127" mass="13870">MVLWIGATLGVFGVLEMEVMLTRNSRDEGGVTATHGEGSRPDVQWETVCPKVVFAKSVSEKLIVEQAAYTTETAAIPQSPPELLPCKDWKSLYSADFTLLRKASSLQLFPSSVSLDSTGVRIVQLRV</sequence>
<evidence type="ECO:0000313" key="3">
    <source>
        <dbReference type="Proteomes" id="UP001633002"/>
    </source>
</evidence>
<proteinExistence type="predicted"/>
<protein>
    <submittedName>
        <fullName evidence="2">Uncharacterized protein</fullName>
    </submittedName>
</protein>
<dbReference type="Proteomes" id="UP001633002">
    <property type="component" value="Unassembled WGS sequence"/>
</dbReference>
<accession>A0ABD3HT85</accession>
<feature type="signal peptide" evidence="1">
    <location>
        <begin position="1"/>
        <end position="17"/>
    </location>
</feature>
<dbReference type="EMBL" id="JBJQOH010000003">
    <property type="protein sequence ID" value="KAL3694141.1"/>
    <property type="molecule type" value="Genomic_DNA"/>
</dbReference>
<organism evidence="2 3">
    <name type="scientific">Riccia sorocarpa</name>
    <dbReference type="NCBI Taxonomy" id="122646"/>
    <lineage>
        <taxon>Eukaryota</taxon>
        <taxon>Viridiplantae</taxon>
        <taxon>Streptophyta</taxon>
        <taxon>Embryophyta</taxon>
        <taxon>Marchantiophyta</taxon>
        <taxon>Marchantiopsida</taxon>
        <taxon>Marchantiidae</taxon>
        <taxon>Marchantiales</taxon>
        <taxon>Ricciaceae</taxon>
        <taxon>Riccia</taxon>
    </lineage>
</organism>
<dbReference type="AlphaFoldDB" id="A0ABD3HT85"/>
<feature type="chain" id="PRO_5044791138" evidence="1">
    <location>
        <begin position="18"/>
        <end position="127"/>
    </location>
</feature>
<evidence type="ECO:0000313" key="2">
    <source>
        <dbReference type="EMBL" id="KAL3694141.1"/>
    </source>
</evidence>
<comment type="caution">
    <text evidence="2">The sequence shown here is derived from an EMBL/GenBank/DDBJ whole genome shotgun (WGS) entry which is preliminary data.</text>
</comment>
<gene>
    <name evidence="2" type="ORF">R1sor_007792</name>
</gene>
<evidence type="ECO:0000256" key="1">
    <source>
        <dbReference type="SAM" id="SignalP"/>
    </source>
</evidence>
<reference evidence="2 3" key="1">
    <citation type="submission" date="2024-09" db="EMBL/GenBank/DDBJ databases">
        <title>Chromosome-scale assembly of Riccia sorocarpa.</title>
        <authorList>
            <person name="Paukszto L."/>
        </authorList>
    </citation>
    <scope>NUCLEOTIDE SEQUENCE [LARGE SCALE GENOMIC DNA]</scope>
    <source>
        <strain evidence="2">LP-2024</strain>
        <tissue evidence="2">Aerial parts of the thallus</tissue>
    </source>
</reference>
<keyword evidence="3" id="KW-1185">Reference proteome</keyword>
<keyword evidence="1" id="KW-0732">Signal</keyword>